<dbReference type="AlphaFoldDB" id="A0A2C5WYY4"/>
<name>A0A2C5WYY4_9PEZI</name>
<dbReference type="Proteomes" id="UP000222788">
    <property type="component" value="Unassembled WGS sequence"/>
</dbReference>
<evidence type="ECO:0000256" key="1">
    <source>
        <dbReference type="SAM" id="MobiDB-lite"/>
    </source>
</evidence>
<sequence>MPDDSESFGTRPARIQDWLTAIDSPQPQKLLDSSRARPHHPQTNRTLDNDEHGNLAKYCQHPYGIDENNHSASRKVSQWLNSSQEIVHNEARNIRKDSHRRIKSDLRSRDIHGTQPAKIGLRRRSDIESFERRGRHKTRRDRYDAKKAVTREAKKRAMDQEKSTGLSQTEAQPKASSQPKLRSHKDIMDRFDSEAISSSNRLTVQPSPIPGLFLNSRAASSMGFAYNPMAHFSRATRRFDADTLHTRLAKCAREGDESSQSPVNKEELENGLHRDAKLGRCHVEVEDTVEQSACSSCRESKSQSQTSIQLQQNKTEISPIQYQPCPETSHTRDTPQVEERKQRADDGVAKRIDACVSPADPTLGSKLSEALRSDLVATQRWVRESLEDVDTGRSCDAGSSVHSHGQGVVDLEFRQRASLSTTTARVPADRQPDKSVSSIPETMQVESAGMKSPNVSQPNLQDGLNVGLDAADDVENLQGLSKPEMAMYGRTVRPLAQYKDIGCQTEDGLFSHTKTRQETMQEGLPSKSQLIGHLPVSEIGRQERVQQVQFQPEVAADDLPCNRPQLFDLHPSFAARPHQHTGCTKHTTSESLPNDGSVACLEGNNDVPMEGCTWGLGNVSNSLHQSSHHSAIHLRKFPFLEEGSRPQACQQLKLHNSAGYSKDWASFFPDRALSGDNMPVTETDSVFEGSWPAAVAETSLLPHDSRASCSWAMLKSFDPQSHGYPLEQAHQNHEILQPQAKRLKVEAESEGLEEFVPRNERGQIYEVIDEAHEEMTRFWRPNRW</sequence>
<evidence type="ECO:0000313" key="2">
    <source>
        <dbReference type="EMBL" id="PHH54029.1"/>
    </source>
</evidence>
<gene>
    <name evidence="2" type="ORF">CFIMG_008056RA00001</name>
</gene>
<feature type="compositionally biased region" description="Polar residues" evidence="1">
    <location>
        <begin position="163"/>
        <end position="180"/>
    </location>
</feature>
<reference evidence="2 3" key="1">
    <citation type="journal article" date="2013" name="Fungal Biol.">
        <title>Analysis of microsatellite markers in the genome of the plant pathogen Ceratocystis fimbriata.</title>
        <authorList>
            <person name="Simpson M.C."/>
            <person name="Wilken P.M."/>
            <person name="Coetzee M.P."/>
            <person name="Wingfield M.J."/>
            <person name="Wingfield B.D."/>
        </authorList>
    </citation>
    <scope>NUCLEOTIDE SEQUENCE [LARGE SCALE GENOMIC DNA]</scope>
    <source>
        <strain evidence="2 3">CBS 114723</strain>
    </source>
</reference>
<feature type="region of interest" description="Disordered" evidence="1">
    <location>
        <begin position="118"/>
        <end position="182"/>
    </location>
</feature>
<organism evidence="2 3">
    <name type="scientific">Ceratocystis fimbriata CBS 114723</name>
    <dbReference type="NCBI Taxonomy" id="1035309"/>
    <lineage>
        <taxon>Eukaryota</taxon>
        <taxon>Fungi</taxon>
        <taxon>Dikarya</taxon>
        <taxon>Ascomycota</taxon>
        <taxon>Pezizomycotina</taxon>
        <taxon>Sordariomycetes</taxon>
        <taxon>Hypocreomycetidae</taxon>
        <taxon>Microascales</taxon>
        <taxon>Ceratocystidaceae</taxon>
        <taxon>Ceratocystis</taxon>
    </lineage>
</organism>
<accession>A0A2C5WYY4</accession>
<feature type="compositionally biased region" description="Basic and acidic residues" evidence="1">
    <location>
        <begin position="329"/>
        <end position="349"/>
    </location>
</feature>
<feature type="compositionally biased region" description="Basic and acidic residues" evidence="1">
    <location>
        <begin position="123"/>
        <end position="132"/>
    </location>
</feature>
<dbReference type="OrthoDB" id="2537141at2759"/>
<feature type="region of interest" description="Disordered" evidence="1">
    <location>
        <begin position="294"/>
        <end position="349"/>
    </location>
</feature>
<feature type="region of interest" description="Disordered" evidence="1">
    <location>
        <begin position="420"/>
        <end position="439"/>
    </location>
</feature>
<protein>
    <submittedName>
        <fullName evidence="2">Uncharacterized protein</fullName>
    </submittedName>
</protein>
<dbReference type="EMBL" id="APWK03000033">
    <property type="protein sequence ID" value="PHH54029.1"/>
    <property type="molecule type" value="Genomic_DNA"/>
</dbReference>
<feature type="compositionally biased region" description="Basic and acidic residues" evidence="1">
    <location>
        <begin position="141"/>
        <end position="162"/>
    </location>
</feature>
<reference evidence="2 3" key="2">
    <citation type="journal article" date="2013" name="IMA Fungus">
        <title>IMA Genome-F 1: Ceratocystis fimbriata: Draft nuclear genome sequence for the plant pathogen, Ceratocystis fimbriata.</title>
        <authorList>
            <person name="Wilken P.M."/>
            <person name="Steenkamp E.T."/>
            <person name="Wingfield M.J."/>
            <person name="de Beer Z.W."/>
            <person name="Wingfield B.D."/>
        </authorList>
    </citation>
    <scope>NUCLEOTIDE SEQUENCE [LARGE SCALE GENOMIC DNA]</scope>
    <source>
        <strain evidence="2 3">CBS 114723</strain>
    </source>
</reference>
<keyword evidence="3" id="KW-1185">Reference proteome</keyword>
<proteinExistence type="predicted"/>
<feature type="compositionally biased region" description="Polar residues" evidence="1">
    <location>
        <begin position="294"/>
        <end position="321"/>
    </location>
</feature>
<evidence type="ECO:0000313" key="3">
    <source>
        <dbReference type="Proteomes" id="UP000222788"/>
    </source>
</evidence>
<feature type="region of interest" description="Disordered" evidence="1">
    <location>
        <begin position="1"/>
        <end position="55"/>
    </location>
</feature>
<comment type="caution">
    <text evidence="2">The sequence shown here is derived from an EMBL/GenBank/DDBJ whole genome shotgun (WGS) entry which is preliminary data.</text>
</comment>
<dbReference type="STRING" id="1035309.A0A2C5WYY4"/>